<evidence type="ECO:0000256" key="1">
    <source>
        <dbReference type="ARBA" id="ARBA00004651"/>
    </source>
</evidence>
<dbReference type="Gene3D" id="1.10.10.10">
    <property type="entry name" value="Winged helix-like DNA-binding domain superfamily/Winged helix DNA-binding domain"/>
    <property type="match status" value="1"/>
</dbReference>
<evidence type="ECO:0000256" key="2">
    <source>
        <dbReference type="ARBA" id="ARBA00022475"/>
    </source>
</evidence>
<feature type="transmembrane region" description="Helical" evidence="6">
    <location>
        <begin position="265"/>
        <end position="287"/>
    </location>
</feature>
<feature type="transmembrane region" description="Helical" evidence="6">
    <location>
        <begin position="197"/>
        <end position="221"/>
    </location>
</feature>
<evidence type="ECO:0000313" key="7">
    <source>
        <dbReference type="EMBL" id="PIE32257.1"/>
    </source>
</evidence>
<evidence type="ECO:0000256" key="3">
    <source>
        <dbReference type="ARBA" id="ARBA00022692"/>
    </source>
</evidence>
<comment type="subcellular location">
    <subcellularLocation>
        <location evidence="1">Cell membrane</location>
        <topology evidence="1">Multi-pass membrane protein</topology>
    </subcellularLocation>
</comment>
<evidence type="ECO:0000313" key="8">
    <source>
        <dbReference type="Proteomes" id="UP000230821"/>
    </source>
</evidence>
<evidence type="ECO:0000256" key="6">
    <source>
        <dbReference type="SAM" id="Phobius"/>
    </source>
</evidence>
<accession>A0A2G6K9A6</accession>
<feature type="transmembrane region" description="Helical" evidence="6">
    <location>
        <begin position="53"/>
        <end position="71"/>
    </location>
</feature>
<keyword evidence="4 6" id="KW-1133">Transmembrane helix</keyword>
<dbReference type="PANTHER" id="PTHR30213">
    <property type="entry name" value="INNER MEMBRANE PROTEIN YHJD"/>
    <property type="match status" value="1"/>
</dbReference>
<sequence>MSIQEIITLLLHKIPTQTTSRLNTLLWNALKILLLAIRSFYQNRGAVRASALTLYSLLAVVPVLALAFGIAKGFGLEKMLERQLLENIPGQENGLLYIIDFARKLLENTQGGLIAGIGVTFLLWSVVKVLGNIESSLNHIWKITEGRSLSRKFSDYLSLTLIAPLLAIISSSVSVFITTQVTTITEQAAFLEVFSPLIFSSLKLLPFGLIWILFSFLYIFLPNTTVRFIPGVLAGIIAGTIYQFVQGGYIYFQIKISNYNAIYGSFAALPFFILWLQISWLIVLFGAEISFYCQNLPATQDDYQYDELASSLQKILGLRVTHLLVINFLQGERPFTLSKIAQRLELSPSLIQQILTRLVDCHILSRVILGEQDNYAYQPAQSIERLSVQSVMAALEHDGIHDIVPPKHEDFTAFFDITHQFDALLETCSANKLLKDISLADTSSADRHISVKRGLQ</sequence>
<dbReference type="Pfam" id="PF03631">
    <property type="entry name" value="Virul_fac_BrkB"/>
    <property type="match status" value="1"/>
</dbReference>
<gene>
    <name evidence="7" type="ORF">CSA56_16010</name>
</gene>
<keyword evidence="3 6" id="KW-0812">Transmembrane</keyword>
<dbReference type="EMBL" id="PDSK01000116">
    <property type="protein sequence ID" value="PIE32257.1"/>
    <property type="molecule type" value="Genomic_DNA"/>
</dbReference>
<organism evidence="7 8">
    <name type="scientific">candidate division KSB3 bacterium</name>
    <dbReference type="NCBI Taxonomy" id="2044937"/>
    <lineage>
        <taxon>Bacteria</taxon>
        <taxon>candidate division KSB3</taxon>
    </lineage>
</organism>
<feature type="transmembrane region" description="Helical" evidence="6">
    <location>
        <begin position="153"/>
        <end position="177"/>
    </location>
</feature>
<dbReference type="AlphaFoldDB" id="A0A2G6K9A6"/>
<proteinExistence type="predicted"/>
<name>A0A2G6K9A6_9BACT</name>
<feature type="transmembrane region" description="Helical" evidence="6">
    <location>
        <begin position="228"/>
        <end position="245"/>
    </location>
</feature>
<dbReference type="PANTHER" id="PTHR30213:SF0">
    <property type="entry name" value="UPF0761 MEMBRANE PROTEIN YIHY"/>
    <property type="match status" value="1"/>
</dbReference>
<dbReference type="SUPFAM" id="SSF46785">
    <property type="entry name" value="Winged helix' DNA-binding domain"/>
    <property type="match status" value="1"/>
</dbReference>
<dbReference type="InterPro" id="IPR017039">
    <property type="entry name" value="Virul_fac_BrkB"/>
</dbReference>
<keyword evidence="5 6" id="KW-0472">Membrane</keyword>
<evidence type="ECO:0000256" key="5">
    <source>
        <dbReference type="ARBA" id="ARBA00023136"/>
    </source>
</evidence>
<evidence type="ECO:0000256" key="4">
    <source>
        <dbReference type="ARBA" id="ARBA00022989"/>
    </source>
</evidence>
<feature type="transmembrane region" description="Helical" evidence="6">
    <location>
        <begin position="113"/>
        <end position="133"/>
    </location>
</feature>
<dbReference type="InterPro" id="IPR036390">
    <property type="entry name" value="WH_DNA-bd_sf"/>
</dbReference>
<dbReference type="NCBIfam" id="TIGR00765">
    <property type="entry name" value="yihY_not_rbn"/>
    <property type="match status" value="1"/>
</dbReference>
<comment type="caution">
    <text evidence="7">The sequence shown here is derived from an EMBL/GenBank/DDBJ whole genome shotgun (WGS) entry which is preliminary data.</text>
</comment>
<dbReference type="InterPro" id="IPR036388">
    <property type="entry name" value="WH-like_DNA-bd_sf"/>
</dbReference>
<dbReference type="GO" id="GO:0005886">
    <property type="term" value="C:plasma membrane"/>
    <property type="evidence" value="ECO:0007669"/>
    <property type="project" value="UniProtKB-SubCell"/>
</dbReference>
<dbReference type="Proteomes" id="UP000230821">
    <property type="component" value="Unassembled WGS sequence"/>
</dbReference>
<reference evidence="7 8" key="1">
    <citation type="submission" date="2017-10" db="EMBL/GenBank/DDBJ databases">
        <title>Novel microbial diversity and functional potential in the marine mammal oral microbiome.</title>
        <authorList>
            <person name="Dudek N.K."/>
            <person name="Sun C.L."/>
            <person name="Burstein D."/>
            <person name="Kantor R.S."/>
            <person name="Aliaga Goltsman D.S."/>
            <person name="Bik E.M."/>
            <person name="Thomas B.C."/>
            <person name="Banfield J.F."/>
            <person name="Relman D.A."/>
        </authorList>
    </citation>
    <scope>NUCLEOTIDE SEQUENCE [LARGE SCALE GENOMIC DNA]</scope>
    <source>
        <strain evidence="7">DOLJORAL78_47_16</strain>
    </source>
</reference>
<keyword evidence="2" id="KW-1003">Cell membrane</keyword>
<protein>
    <submittedName>
        <fullName evidence="7">Ribonuclease BN</fullName>
    </submittedName>
</protein>